<organism evidence="1 2">
    <name type="scientific">Racocetra persica</name>
    <dbReference type="NCBI Taxonomy" id="160502"/>
    <lineage>
        <taxon>Eukaryota</taxon>
        <taxon>Fungi</taxon>
        <taxon>Fungi incertae sedis</taxon>
        <taxon>Mucoromycota</taxon>
        <taxon>Glomeromycotina</taxon>
        <taxon>Glomeromycetes</taxon>
        <taxon>Diversisporales</taxon>
        <taxon>Gigasporaceae</taxon>
        <taxon>Racocetra</taxon>
    </lineage>
</organism>
<evidence type="ECO:0000313" key="1">
    <source>
        <dbReference type="EMBL" id="CAG8805442.1"/>
    </source>
</evidence>
<accession>A0ACA9RSU7</accession>
<gene>
    <name evidence="1" type="ORF">RPERSI_LOCUS21934</name>
</gene>
<reference evidence="1" key="1">
    <citation type="submission" date="2021-06" db="EMBL/GenBank/DDBJ databases">
        <authorList>
            <person name="Kallberg Y."/>
            <person name="Tangrot J."/>
            <person name="Rosling A."/>
        </authorList>
    </citation>
    <scope>NUCLEOTIDE SEQUENCE</scope>
    <source>
        <strain evidence="1">MA461A</strain>
    </source>
</reference>
<keyword evidence="2" id="KW-1185">Reference proteome</keyword>
<name>A0ACA9RSU7_9GLOM</name>
<protein>
    <submittedName>
        <fullName evidence="1">24183_t:CDS:1</fullName>
    </submittedName>
</protein>
<evidence type="ECO:0000313" key="2">
    <source>
        <dbReference type="Proteomes" id="UP000789920"/>
    </source>
</evidence>
<feature type="non-terminal residue" evidence="1">
    <location>
        <position position="147"/>
    </location>
</feature>
<feature type="non-terminal residue" evidence="1">
    <location>
        <position position="1"/>
    </location>
</feature>
<dbReference type="Proteomes" id="UP000789920">
    <property type="component" value="Unassembled WGS sequence"/>
</dbReference>
<proteinExistence type="predicted"/>
<comment type="caution">
    <text evidence="1">The sequence shown here is derived from an EMBL/GenBank/DDBJ whole genome shotgun (WGS) entry which is preliminary data.</text>
</comment>
<dbReference type="EMBL" id="CAJVQC010065383">
    <property type="protein sequence ID" value="CAG8805442.1"/>
    <property type="molecule type" value="Genomic_DNA"/>
</dbReference>
<sequence length="147" mass="17127">DKTIDDITNFIKLKKQKRNNKNILHFLMGNSMSSVLALYYAAKGELNNEFSGYIALTPALEEKKISKIIIGLDFIKEIKEFQDDKIIYKPIMLAKAIEFLYQARMVLEKYYTEIDLTVLLMYGKGNKIQSTNAIEKFYDKLQKINKK</sequence>